<evidence type="ECO:0000313" key="4">
    <source>
        <dbReference type="Proteomes" id="UP000053989"/>
    </source>
</evidence>
<proteinExistence type="predicted"/>
<keyword evidence="1" id="KW-1133">Transmembrane helix</keyword>
<feature type="transmembrane region" description="Helical" evidence="1">
    <location>
        <begin position="52"/>
        <end position="76"/>
    </location>
</feature>
<dbReference type="Pfam" id="PF18142">
    <property type="entry name" value="SLATT_fungal"/>
    <property type="match status" value="1"/>
</dbReference>
<dbReference type="EMBL" id="KN822184">
    <property type="protein sequence ID" value="KIM53301.1"/>
    <property type="molecule type" value="Genomic_DNA"/>
</dbReference>
<protein>
    <recommendedName>
        <fullName evidence="2">SMODS and SLOG-associating 2TM effector domain-containing protein</fullName>
    </recommendedName>
</protein>
<keyword evidence="1" id="KW-0812">Transmembrane</keyword>
<dbReference type="OrthoDB" id="3245801at2759"/>
<accession>A0A0C3DB13</accession>
<sequence length="89" mass="9419">MSRDTAPGIDALVPVIPGQNGALTVGERIQETILDAERERDFSAQKAKRTNFILNVATGLQVMLGALLTGLSAVTVGKQAAYLPWSPPT</sequence>
<evidence type="ECO:0000313" key="3">
    <source>
        <dbReference type="EMBL" id="KIM53301.1"/>
    </source>
</evidence>
<dbReference type="NCBIfam" id="NF033635">
    <property type="entry name" value="SLATT_fungal"/>
    <property type="match status" value="1"/>
</dbReference>
<keyword evidence="4" id="KW-1185">Reference proteome</keyword>
<feature type="domain" description="SMODS and SLOG-associating 2TM effector" evidence="2">
    <location>
        <begin position="36"/>
        <end position="79"/>
    </location>
</feature>
<reference evidence="4" key="2">
    <citation type="submission" date="2015-01" db="EMBL/GenBank/DDBJ databases">
        <title>Evolutionary Origins and Diversification of the Mycorrhizal Mutualists.</title>
        <authorList>
            <consortium name="DOE Joint Genome Institute"/>
            <consortium name="Mycorrhizal Genomics Consortium"/>
            <person name="Kohler A."/>
            <person name="Kuo A."/>
            <person name="Nagy L.G."/>
            <person name="Floudas D."/>
            <person name="Copeland A."/>
            <person name="Barry K.W."/>
            <person name="Cichocki N."/>
            <person name="Veneault-Fourrey C."/>
            <person name="LaButti K."/>
            <person name="Lindquist E.A."/>
            <person name="Lipzen A."/>
            <person name="Lundell T."/>
            <person name="Morin E."/>
            <person name="Murat C."/>
            <person name="Riley R."/>
            <person name="Ohm R."/>
            <person name="Sun H."/>
            <person name="Tunlid A."/>
            <person name="Henrissat B."/>
            <person name="Grigoriev I.V."/>
            <person name="Hibbett D.S."/>
            <person name="Martin F."/>
        </authorList>
    </citation>
    <scope>NUCLEOTIDE SEQUENCE [LARGE SCALE GENOMIC DNA]</scope>
    <source>
        <strain evidence="4">Foug A</strain>
    </source>
</reference>
<organism evidence="3 4">
    <name type="scientific">Scleroderma citrinum Foug A</name>
    <dbReference type="NCBI Taxonomy" id="1036808"/>
    <lineage>
        <taxon>Eukaryota</taxon>
        <taxon>Fungi</taxon>
        <taxon>Dikarya</taxon>
        <taxon>Basidiomycota</taxon>
        <taxon>Agaricomycotina</taxon>
        <taxon>Agaricomycetes</taxon>
        <taxon>Agaricomycetidae</taxon>
        <taxon>Boletales</taxon>
        <taxon>Sclerodermatineae</taxon>
        <taxon>Sclerodermataceae</taxon>
        <taxon>Scleroderma</taxon>
    </lineage>
</organism>
<gene>
    <name evidence="3" type="ORF">SCLCIDRAFT_1222940</name>
</gene>
<reference evidence="3 4" key="1">
    <citation type="submission" date="2014-04" db="EMBL/GenBank/DDBJ databases">
        <authorList>
            <consortium name="DOE Joint Genome Institute"/>
            <person name="Kuo A."/>
            <person name="Kohler A."/>
            <person name="Nagy L.G."/>
            <person name="Floudas D."/>
            <person name="Copeland A."/>
            <person name="Barry K.W."/>
            <person name="Cichocki N."/>
            <person name="Veneault-Fourrey C."/>
            <person name="LaButti K."/>
            <person name="Lindquist E.A."/>
            <person name="Lipzen A."/>
            <person name="Lundell T."/>
            <person name="Morin E."/>
            <person name="Murat C."/>
            <person name="Sun H."/>
            <person name="Tunlid A."/>
            <person name="Henrissat B."/>
            <person name="Grigoriev I.V."/>
            <person name="Hibbett D.S."/>
            <person name="Martin F."/>
            <person name="Nordberg H.P."/>
            <person name="Cantor M.N."/>
            <person name="Hua S.X."/>
        </authorList>
    </citation>
    <scope>NUCLEOTIDE SEQUENCE [LARGE SCALE GENOMIC DNA]</scope>
    <source>
        <strain evidence="3 4">Foug A</strain>
    </source>
</reference>
<dbReference type="InterPro" id="IPR041622">
    <property type="entry name" value="SLATT_fungi"/>
</dbReference>
<evidence type="ECO:0000259" key="2">
    <source>
        <dbReference type="Pfam" id="PF18142"/>
    </source>
</evidence>
<dbReference type="AlphaFoldDB" id="A0A0C3DB13"/>
<name>A0A0C3DB13_9AGAM</name>
<dbReference type="STRING" id="1036808.A0A0C3DB13"/>
<dbReference type="Proteomes" id="UP000053989">
    <property type="component" value="Unassembled WGS sequence"/>
</dbReference>
<keyword evidence="1" id="KW-0472">Membrane</keyword>
<evidence type="ECO:0000256" key="1">
    <source>
        <dbReference type="SAM" id="Phobius"/>
    </source>
</evidence>
<dbReference type="HOGENOM" id="CLU_2456067_0_0_1"/>
<dbReference type="InParanoid" id="A0A0C3DB13"/>